<sequence>MLPLSIMEANLYGKIVGLAVRLRSPRRDWPRQRQEQLNVTDADLIEKLQAGDTDALGDIYDRYSPLVYGLSLRMLGNRQEAEDLTHEIFLKLYQGGRYNHQRGTLGSYLMTLTRSRAIDRLRSHSNRRQILNRWQQDLCQTRIKLPAEQASLLERQAQVRLALSQLSEMQRQVLELSYYEGLSQSEIAKRLQKPLGTVKSWARKGLLQLRNQLKDESDDV</sequence>
<evidence type="ECO:0000259" key="7">
    <source>
        <dbReference type="Pfam" id="PF04545"/>
    </source>
</evidence>
<dbReference type="Gene3D" id="1.10.1740.10">
    <property type="match status" value="1"/>
</dbReference>
<organism evidence="8 9">
    <name type="scientific">Acaryochloris thomasi RCC1774</name>
    <dbReference type="NCBI Taxonomy" id="1764569"/>
    <lineage>
        <taxon>Bacteria</taxon>
        <taxon>Bacillati</taxon>
        <taxon>Cyanobacteriota</taxon>
        <taxon>Cyanophyceae</taxon>
        <taxon>Acaryochloridales</taxon>
        <taxon>Acaryochloridaceae</taxon>
        <taxon>Acaryochloris</taxon>
        <taxon>Acaryochloris thomasi</taxon>
    </lineage>
</organism>
<dbReference type="PANTHER" id="PTHR43133">
    <property type="entry name" value="RNA POLYMERASE ECF-TYPE SIGMA FACTO"/>
    <property type="match status" value="1"/>
</dbReference>
<dbReference type="InterPro" id="IPR013325">
    <property type="entry name" value="RNA_pol_sigma_r2"/>
</dbReference>
<dbReference type="EMBL" id="PQWO01000002">
    <property type="protein sequence ID" value="PZD74759.1"/>
    <property type="molecule type" value="Genomic_DNA"/>
</dbReference>
<gene>
    <name evidence="8" type="primary">sigK_1</name>
    <name evidence="8" type="ORF">C1752_00618</name>
</gene>
<reference evidence="8 9" key="1">
    <citation type="journal article" date="2018" name="Sci. Rep.">
        <title>A novel species of the marine cyanobacterium Acaryochloris with a unique pigment content and lifestyle.</title>
        <authorList>
            <person name="Partensky F."/>
            <person name="Six C."/>
            <person name="Ratin M."/>
            <person name="Garczarek L."/>
            <person name="Vaulot D."/>
            <person name="Probert I."/>
            <person name="Calteau A."/>
            <person name="Gourvil P."/>
            <person name="Marie D."/>
            <person name="Grebert T."/>
            <person name="Bouchier C."/>
            <person name="Le Panse S."/>
            <person name="Gachenot M."/>
            <person name="Rodriguez F."/>
            <person name="Garrido J.L."/>
        </authorList>
    </citation>
    <scope>NUCLEOTIDE SEQUENCE [LARGE SCALE GENOMIC DNA]</scope>
    <source>
        <strain evidence="8 9">RCC1774</strain>
    </source>
</reference>
<dbReference type="Pfam" id="PF04542">
    <property type="entry name" value="Sigma70_r2"/>
    <property type="match status" value="1"/>
</dbReference>
<comment type="similarity">
    <text evidence="1">Belongs to the sigma-70 factor family. ECF subfamily.</text>
</comment>
<comment type="caution">
    <text evidence="8">The sequence shown here is derived from an EMBL/GenBank/DDBJ whole genome shotgun (WGS) entry which is preliminary data.</text>
</comment>
<dbReference type="GO" id="GO:0006352">
    <property type="term" value="P:DNA-templated transcription initiation"/>
    <property type="evidence" value="ECO:0007669"/>
    <property type="project" value="InterPro"/>
</dbReference>
<evidence type="ECO:0000256" key="5">
    <source>
        <dbReference type="ARBA" id="ARBA00023163"/>
    </source>
</evidence>
<keyword evidence="5" id="KW-0804">Transcription</keyword>
<keyword evidence="9" id="KW-1185">Reference proteome</keyword>
<evidence type="ECO:0000259" key="6">
    <source>
        <dbReference type="Pfam" id="PF04542"/>
    </source>
</evidence>
<keyword evidence="4" id="KW-0238">DNA-binding</keyword>
<dbReference type="InterPro" id="IPR039425">
    <property type="entry name" value="RNA_pol_sigma-70-like"/>
</dbReference>
<accession>A0A2W1JN94</accession>
<dbReference type="Proteomes" id="UP000248857">
    <property type="component" value="Unassembled WGS sequence"/>
</dbReference>
<proteinExistence type="inferred from homology"/>
<dbReference type="InterPro" id="IPR014284">
    <property type="entry name" value="RNA_pol_sigma-70_dom"/>
</dbReference>
<feature type="domain" description="RNA polymerase sigma-70 region 2" evidence="6">
    <location>
        <begin position="59"/>
        <end position="125"/>
    </location>
</feature>
<dbReference type="InterPro" id="IPR007630">
    <property type="entry name" value="RNA_pol_sigma70_r4"/>
</dbReference>
<dbReference type="GO" id="GO:0016987">
    <property type="term" value="F:sigma factor activity"/>
    <property type="evidence" value="ECO:0007669"/>
    <property type="project" value="UniProtKB-KW"/>
</dbReference>
<evidence type="ECO:0000256" key="3">
    <source>
        <dbReference type="ARBA" id="ARBA00023082"/>
    </source>
</evidence>
<dbReference type="InterPro" id="IPR013324">
    <property type="entry name" value="RNA_pol_sigma_r3/r4-like"/>
</dbReference>
<evidence type="ECO:0000256" key="2">
    <source>
        <dbReference type="ARBA" id="ARBA00023015"/>
    </source>
</evidence>
<dbReference type="SUPFAM" id="SSF88659">
    <property type="entry name" value="Sigma3 and sigma4 domains of RNA polymerase sigma factors"/>
    <property type="match status" value="1"/>
</dbReference>
<dbReference type="Gene3D" id="1.10.10.10">
    <property type="entry name" value="Winged helix-like DNA-binding domain superfamily/Winged helix DNA-binding domain"/>
    <property type="match status" value="1"/>
</dbReference>
<dbReference type="NCBIfam" id="TIGR02937">
    <property type="entry name" value="sigma70-ECF"/>
    <property type="match status" value="1"/>
</dbReference>
<dbReference type="NCBIfam" id="NF009172">
    <property type="entry name" value="PRK12519.1"/>
    <property type="match status" value="1"/>
</dbReference>
<protein>
    <submittedName>
        <fullName evidence="8">ECF RNA polymerase sigma factor SigK</fullName>
    </submittedName>
</protein>
<keyword evidence="3" id="KW-0731">Sigma factor</keyword>
<evidence type="ECO:0000313" key="9">
    <source>
        <dbReference type="Proteomes" id="UP000248857"/>
    </source>
</evidence>
<evidence type="ECO:0000313" key="8">
    <source>
        <dbReference type="EMBL" id="PZD74759.1"/>
    </source>
</evidence>
<dbReference type="SUPFAM" id="SSF88946">
    <property type="entry name" value="Sigma2 domain of RNA polymerase sigma factors"/>
    <property type="match status" value="1"/>
</dbReference>
<dbReference type="AlphaFoldDB" id="A0A2W1JN94"/>
<dbReference type="Pfam" id="PF04545">
    <property type="entry name" value="Sigma70_r4"/>
    <property type="match status" value="1"/>
</dbReference>
<dbReference type="PANTHER" id="PTHR43133:SF62">
    <property type="entry name" value="RNA POLYMERASE SIGMA FACTOR SIGZ"/>
    <property type="match status" value="1"/>
</dbReference>
<dbReference type="InterPro" id="IPR007627">
    <property type="entry name" value="RNA_pol_sigma70_r2"/>
</dbReference>
<name>A0A2W1JN94_9CYAN</name>
<dbReference type="CDD" id="cd06171">
    <property type="entry name" value="Sigma70_r4"/>
    <property type="match status" value="1"/>
</dbReference>
<evidence type="ECO:0000256" key="4">
    <source>
        <dbReference type="ARBA" id="ARBA00023125"/>
    </source>
</evidence>
<keyword evidence="2" id="KW-0805">Transcription regulation</keyword>
<dbReference type="GO" id="GO:0003677">
    <property type="term" value="F:DNA binding"/>
    <property type="evidence" value="ECO:0007669"/>
    <property type="project" value="UniProtKB-KW"/>
</dbReference>
<evidence type="ECO:0000256" key="1">
    <source>
        <dbReference type="ARBA" id="ARBA00010641"/>
    </source>
</evidence>
<feature type="domain" description="RNA polymerase sigma-70 region 4" evidence="7">
    <location>
        <begin position="162"/>
        <end position="211"/>
    </location>
</feature>
<dbReference type="InterPro" id="IPR036388">
    <property type="entry name" value="WH-like_DNA-bd_sf"/>
</dbReference>